<feature type="signal peptide" evidence="1">
    <location>
        <begin position="1"/>
        <end position="20"/>
    </location>
</feature>
<dbReference type="Proteomes" id="UP000887540">
    <property type="component" value="Unplaced"/>
</dbReference>
<accession>A0A914CYU1</accession>
<proteinExistence type="predicted"/>
<keyword evidence="2" id="KW-1185">Reference proteome</keyword>
<dbReference type="WBParaSite" id="ACRNAN_scaffold16483.g30600.t1">
    <property type="protein sequence ID" value="ACRNAN_scaffold16483.g30600.t1"/>
    <property type="gene ID" value="ACRNAN_scaffold16483.g30600"/>
</dbReference>
<keyword evidence="1" id="KW-0732">Signal</keyword>
<sequence>MLNKYIIFLIVIEIAVIIKGDLCLPNLCVPSCPPRPICPPTFCLPPPVCPPPPTCAPCYQAVPIINDCCCSCNICRVLPRANLYGPKITTQEINDNPHCNSEDLKEIMENVKY</sequence>
<evidence type="ECO:0000313" key="3">
    <source>
        <dbReference type="WBParaSite" id="ACRNAN_scaffold16483.g30600.t1"/>
    </source>
</evidence>
<evidence type="ECO:0000256" key="1">
    <source>
        <dbReference type="SAM" id="SignalP"/>
    </source>
</evidence>
<evidence type="ECO:0000313" key="2">
    <source>
        <dbReference type="Proteomes" id="UP000887540"/>
    </source>
</evidence>
<protein>
    <submittedName>
        <fullName evidence="3">Uncharacterized protein</fullName>
    </submittedName>
</protein>
<organism evidence="2 3">
    <name type="scientific">Acrobeloides nanus</name>
    <dbReference type="NCBI Taxonomy" id="290746"/>
    <lineage>
        <taxon>Eukaryota</taxon>
        <taxon>Metazoa</taxon>
        <taxon>Ecdysozoa</taxon>
        <taxon>Nematoda</taxon>
        <taxon>Chromadorea</taxon>
        <taxon>Rhabditida</taxon>
        <taxon>Tylenchina</taxon>
        <taxon>Cephalobomorpha</taxon>
        <taxon>Cephaloboidea</taxon>
        <taxon>Cephalobidae</taxon>
        <taxon>Acrobeloides</taxon>
    </lineage>
</organism>
<feature type="chain" id="PRO_5037823646" evidence="1">
    <location>
        <begin position="21"/>
        <end position="113"/>
    </location>
</feature>
<reference evidence="3" key="1">
    <citation type="submission" date="2022-11" db="UniProtKB">
        <authorList>
            <consortium name="WormBaseParasite"/>
        </authorList>
    </citation>
    <scope>IDENTIFICATION</scope>
</reference>
<dbReference type="AlphaFoldDB" id="A0A914CYU1"/>
<name>A0A914CYU1_9BILA</name>